<dbReference type="AlphaFoldDB" id="A0A0P6XB28"/>
<evidence type="ECO:0000256" key="2">
    <source>
        <dbReference type="SAM" id="Phobius"/>
    </source>
</evidence>
<gene>
    <name evidence="4" type="ORF">ADN00_02740</name>
</gene>
<evidence type="ECO:0000313" key="4">
    <source>
        <dbReference type="EMBL" id="KPL79374.1"/>
    </source>
</evidence>
<dbReference type="PANTHER" id="PTHR22911:SF79">
    <property type="entry name" value="MOBA-LIKE NTP TRANSFERASE DOMAIN-CONTAINING PROTEIN"/>
    <property type="match status" value="1"/>
</dbReference>
<accession>A0A0P6XB28</accession>
<evidence type="ECO:0000313" key="5">
    <source>
        <dbReference type="Proteomes" id="UP000050417"/>
    </source>
</evidence>
<comment type="similarity">
    <text evidence="1">Belongs to the EamA transporter family.</text>
</comment>
<evidence type="ECO:0000256" key="1">
    <source>
        <dbReference type="ARBA" id="ARBA00007362"/>
    </source>
</evidence>
<feature type="transmembrane region" description="Helical" evidence="2">
    <location>
        <begin position="12"/>
        <end position="33"/>
    </location>
</feature>
<dbReference type="Gene3D" id="1.10.3730.20">
    <property type="match status" value="1"/>
</dbReference>
<keyword evidence="5" id="KW-1185">Reference proteome</keyword>
<reference evidence="4 5" key="1">
    <citation type="submission" date="2015-07" db="EMBL/GenBank/DDBJ databases">
        <title>Genome sequence of Ornatilinea apprima DSM 23815.</title>
        <authorList>
            <person name="Hemp J."/>
            <person name="Ward L.M."/>
            <person name="Pace L.A."/>
            <person name="Fischer W.W."/>
        </authorList>
    </citation>
    <scope>NUCLEOTIDE SEQUENCE [LARGE SCALE GENOMIC DNA]</scope>
    <source>
        <strain evidence="4 5">P3M-1</strain>
    </source>
</reference>
<proteinExistence type="inferred from homology"/>
<dbReference type="PANTHER" id="PTHR22911">
    <property type="entry name" value="ACYL-MALONYL CONDENSING ENZYME-RELATED"/>
    <property type="match status" value="1"/>
</dbReference>
<dbReference type="InterPro" id="IPR037185">
    <property type="entry name" value="EmrE-like"/>
</dbReference>
<dbReference type="STRING" id="1134406.ADN00_02740"/>
<feature type="transmembrane region" description="Helical" evidence="2">
    <location>
        <begin position="262"/>
        <end position="281"/>
    </location>
</feature>
<dbReference type="RefSeq" id="WP_075061429.1">
    <property type="nucleotide sequence ID" value="NZ_LGCL01000013.1"/>
</dbReference>
<feature type="transmembrane region" description="Helical" evidence="2">
    <location>
        <begin position="129"/>
        <end position="149"/>
    </location>
</feature>
<dbReference type="EMBL" id="LGCL01000013">
    <property type="protein sequence ID" value="KPL79374.1"/>
    <property type="molecule type" value="Genomic_DNA"/>
</dbReference>
<dbReference type="InterPro" id="IPR000620">
    <property type="entry name" value="EamA_dom"/>
</dbReference>
<protein>
    <recommendedName>
        <fullName evidence="3">EamA domain-containing protein</fullName>
    </recommendedName>
</protein>
<feature type="domain" description="EamA" evidence="3">
    <location>
        <begin position="158"/>
        <end position="303"/>
    </location>
</feature>
<dbReference type="SUPFAM" id="SSF103481">
    <property type="entry name" value="Multidrug resistance efflux transporter EmrE"/>
    <property type="match status" value="2"/>
</dbReference>
<dbReference type="GO" id="GO:0016020">
    <property type="term" value="C:membrane"/>
    <property type="evidence" value="ECO:0007669"/>
    <property type="project" value="InterPro"/>
</dbReference>
<sequence>MNQPSTNLARGYPIALLSTVFLSTTAIFIRYLITTYQPPALLLAFWRAALAAVVLITVLALVKPALLRVTRAQLGYLVLYGLLLCAFNSLWTLSVAINGAAVSNVLVYCSTAFTALLGWWLLKERLTPLRLLVVVICFSGCVFVSQAYTPQVWSANLSGILAGLLSGLGYAAYSLMGRSASQRGLNPWSTLAYTFFFAAFFLGLLNLLPFPIPATLDDPARFLWFGSAWQGWGLLFLLAAVPTLMGYGLYMVSLSFLPSSTANLIATVEPVLTIFIAFFFLGERLSLDQIFGSALIIGGVVLLRVFEGRRAPSPAAVEPASLSS</sequence>
<evidence type="ECO:0000259" key="3">
    <source>
        <dbReference type="Pfam" id="PF00892"/>
    </source>
</evidence>
<name>A0A0P6XB28_9CHLR</name>
<feature type="transmembrane region" description="Helical" evidence="2">
    <location>
        <begin position="74"/>
        <end position="93"/>
    </location>
</feature>
<keyword evidence="2" id="KW-0472">Membrane</keyword>
<dbReference type="OrthoDB" id="5470190at2"/>
<feature type="transmembrane region" description="Helical" evidence="2">
    <location>
        <begin position="229"/>
        <end position="250"/>
    </location>
</feature>
<feature type="transmembrane region" description="Helical" evidence="2">
    <location>
        <begin position="39"/>
        <end position="62"/>
    </location>
</feature>
<keyword evidence="2" id="KW-0812">Transmembrane</keyword>
<feature type="transmembrane region" description="Helical" evidence="2">
    <location>
        <begin position="155"/>
        <end position="176"/>
    </location>
</feature>
<organism evidence="4 5">
    <name type="scientific">Ornatilinea apprima</name>
    <dbReference type="NCBI Taxonomy" id="1134406"/>
    <lineage>
        <taxon>Bacteria</taxon>
        <taxon>Bacillati</taxon>
        <taxon>Chloroflexota</taxon>
        <taxon>Anaerolineae</taxon>
        <taxon>Anaerolineales</taxon>
        <taxon>Anaerolineaceae</taxon>
        <taxon>Ornatilinea</taxon>
    </lineage>
</organism>
<keyword evidence="2" id="KW-1133">Transmembrane helix</keyword>
<dbReference type="Pfam" id="PF00892">
    <property type="entry name" value="EamA"/>
    <property type="match status" value="2"/>
</dbReference>
<feature type="transmembrane region" description="Helical" evidence="2">
    <location>
        <begin position="105"/>
        <end position="122"/>
    </location>
</feature>
<comment type="caution">
    <text evidence="4">The sequence shown here is derived from an EMBL/GenBank/DDBJ whole genome shotgun (WGS) entry which is preliminary data.</text>
</comment>
<feature type="transmembrane region" description="Helical" evidence="2">
    <location>
        <begin position="287"/>
        <end position="306"/>
    </location>
</feature>
<feature type="domain" description="EamA" evidence="3">
    <location>
        <begin position="10"/>
        <end position="145"/>
    </location>
</feature>
<dbReference type="Proteomes" id="UP000050417">
    <property type="component" value="Unassembled WGS sequence"/>
</dbReference>
<feature type="transmembrane region" description="Helical" evidence="2">
    <location>
        <begin position="188"/>
        <end position="209"/>
    </location>
</feature>